<dbReference type="InterPro" id="IPR039425">
    <property type="entry name" value="RNA_pol_sigma-70-like"/>
</dbReference>
<dbReference type="GO" id="GO:0006352">
    <property type="term" value="P:DNA-templated transcription initiation"/>
    <property type="evidence" value="ECO:0007669"/>
    <property type="project" value="InterPro"/>
</dbReference>
<comment type="similarity">
    <text evidence="1">Belongs to the sigma-70 factor family. ECF subfamily.</text>
</comment>
<evidence type="ECO:0000256" key="4">
    <source>
        <dbReference type="ARBA" id="ARBA00023163"/>
    </source>
</evidence>
<dbReference type="Pfam" id="PF08281">
    <property type="entry name" value="Sigma70_r4_2"/>
    <property type="match status" value="1"/>
</dbReference>
<gene>
    <name evidence="7" type="ORF">SAMN05421747_1127</name>
</gene>
<reference evidence="7 8" key="1">
    <citation type="submission" date="2016-10" db="EMBL/GenBank/DDBJ databases">
        <authorList>
            <person name="de Groot N.N."/>
        </authorList>
    </citation>
    <scope>NUCLEOTIDE SEQUENCE [LARGE SCALE GENOMIC DNA]</scope>
    <source>
        <strain evidence="7 8">DSM 22900</strain>
    </source>
</reference>
<dbReference type="SUPFAM" id="SSF88946">
    <property type="entry name" value="Sigma2 domain of RNA polymerase sigma factors"/>
    <property type="match status" value="1"/>
</dbReference>
<protein>
    <submittedName>
        <fullName evidence="7">RNA polymerase sigma-70 factor, ECF subfamily</fullName>
    </submittedName>
</protein>
<dbReference type="InterPro" id="IPR013325">
    <property type="entry name" value="RNA_pol_sigma_r2"/>
</dbReference>
<evidence type="ECO:0000256" key="2">
    <source>
        <dbReference type="ARBA" id="ARBA00023015"/>
    </source>
</evidence>
<dbReference type="GO" id="GO:0003677">
    <property type="term" value="F:DNA binding"/>
    <property type="evidence" value="ECO:0007669"/>
    <property type="project" value="InterPro"/>
</dbReference>
<dbReference type="AlphaFoldDB" id="A0A1I1JFW1"/>
<evidence type="ECO:0000256" key="1">
    <source>
        <dbReference type="ARBA" id="ARBA00010641"/>
    </source>
</evidence>
<dbReference type="EMBL" id="FOLL01000012">
    <property type="protein sequence ID" value="SFC47437.1"/>
    <property type="molecule type" value="Genomic_DNA"/>
</dbReference>
<accession>A0A1I1JFW1</accession>
<dbReference type="Proteomes" id="UP000199577">
    <property type="component" value="Unassembled WGS sequence"/>
</dbReference>
<dbReference type="InterPro" id="IPR007627">
    <property type="entry name" value="RNA_pol_sigma70_r2"/>
</dbReference>
<evidence type="ECO:0000259" key="6">
    <source>
        <dbReference type="Pfam" id="PF08281"/>
    </source>
</evidence>
<dbReference type="InterPro" id="IPR013249">
    <property type="entry name" value="RNA_pol_sigma70_r4_t2"/>
</dbReference>
<keyword evidence="3" id="KW-0731">Sigma factor</keyword>
<sequence>MGIGLLHCQTNIKYSYVNQRERFMEVKSRRFADDAIRTDQQLWEAVVNGSDSAFAVLFDRYWSIIYRTAFSYVGDKERSEEITHDIFLNLWRRRHVLEIQSFPAYLRAAARYHVYKCLKAEKISMVQYTADWEAIESPLVGNDGDETIRHIELEQDVDRFLVDLPARCKEIFLLSRRENLSNDEIADRLGISRRSVENQLTRALKHLRVRLKTLTFCILLTIHLVW</sequence>
<dbReference type="Gene3D" id="1.10.10.10">
    <property type="entry name" value="Winged helix-like DNA-binding domain superfamily/Winged helix DNA-binding domain"/>
    <property type="match status" value="1"/>
</dbReference>
<name>A0A1I1JFW1_9SPHI</name>
<evidence type="ECO:0000256" key="3">
    <source>
        <dbReference type="ARBA" id="ARBA00023082"/>
    </source>
</evidence>
<keyword evidence="8" id="KW-1185">Reference proteome</keyword>
<dbReference type="Pfam" id="PF04542">
    <property type="entry name" value="Sigma70_r2"/>
    <property type="match status" value="1"/>
</dbReference>
<dbReference type="NCBIfam" id="TIGR02937">
    <property type="entry name" value="sigma70-ECF"/>
    <property type="match status" value="1"/>
</dbReference>
<feature type="domain" description="RNA polymerase sigma factor 70 region 4 type 2" evidence="6">
    <location>
        <begin position="156"/>
        <end position="207"/>
    </location>
</feature>
<evidence type="ECO:0000313" key="8">
    <source>
        <dbReference type="Proteomes" id="UP000199577"/>
    </source>
</evidence>
<dbReference type="PANTHER" id="PTHR43133">
    <property type="entry name" value="RNA POLYMERASE ECF-TYPE SIGMA FACTO"/>
    <property type="match status" value="1"/>
</dbReference>
<dbReference type="STRING" id="623281.SAMN05421747_1127"/>
<keyword evidence="2" id="KW-0805">Transcription regulation</keyword>
<dbReference type="InterPro" id="IPR013324">
    <property type="entry name" value="RNA_pol_sigma_r3/r4-like"/>
</dbReference>
<dbReference type="GO" id="GO:0016987">
    <property type="term" value="F:sigma factor activity"/>
    <property type="evidence" value="ECO:0007669"/>
    <property type="project" value="UniProtKB-KW"/>
</dbReference>
<dbReference type="PANTHER" id="PTHR43133:SF46">
    <property type="entry name" value="RNA POLYMERASE SIGMA-70 FACTOR ECF SUBFAMILY"/>
    <property type="match status" value="1"/>
</dbReference>
<feature type="domain" description="RNA polymerase sigma-70 region 2" evidence="5">
    <location>
        <begin position="57"/>
        <end position="116"/>
    </location>
</feature>
<proteinExistence type="inferred from homology"/>
<keyword evidence="4" id="KW-0804">Transcription</keyword>
<dbReference type="CDD" id="cd06171">
    <property type="entry name" value="Sigma70_r4"/>
    <property type="match status" value="1"/>
</dbReference>
<evidence type="ECO:0000313" key="7">
    <source>
        <dbReference type="EMBL" id="SFC47437.1"/>
    </source>
</evidence>
<organism evidence="7 8">
    <name type="scientific">Parapedobacter composti</name>
    <dbReference type="NCBI Taxonomy" id="623281"/>
    <lineage>
        <taxon>Bacteria</taxon>
        <taxon>Pseudomonadati</taxon>
        <taxon>Bacteroidota</taxon>
        <taxon>Sphingobacteriia</taxon>
        <taxon>Sphingobacteriales</taxon>
        <taxon>Sphingobacteriaceae</taxon>
        <taxon>Parapedobacter</taxon>
    </lineage>
</organism>
<dbReference type="Gene3D" id="1.10.1740.10">
    <property type="match status" value="1"/>
</dbReference>
<dbReference type="InterPro" id="IPR036388">
    <property type="entry name" value="WH-like_DNA-bd_sf"/>
</dbReference>
<dbReference type="SUPFAM" id="SSF88659">
    <property type="entry name" value="Sigma3 and sigma4 domains of RNA polymerase sigma factors"/>
    <property type="match status" value="1"/>
</dbReference>
<evidence type="ECO:0000259" key="5">
    <source>
        <dbReference type="Pfam" id="PF04542"/>
    </source>
</evidence>
<dbReference type="InterPro" id="IPR014284">
    <property type="entry name" value="RNA_pol_sigma-70_dom"/>
</dbReference>